<proteinExistence type="predicted"/>
<dbReference type="Proteomes" id="UP001164539">
    <property type="component" value="Chromosome 5"/>
</dbReference>
<comment type="caution">
    <text evidence="1">The sequence shown here is derived from an EMBL/GenBank/DDBJ whole genome shotgun (WGS) entry which is preliminary data.</text>
</comment>
<evidence type="ECO:0000313" key="2">
    <source>
        <dbReference type="Proteomes" id="UP001164539"/>
    </source>
</evidence>
<evidence type="ECO:0000313" key="1">
    <source>
        <dbReference type="EMBL" id="KAJ4717968.1"/>
    </source>
</evidence>
<keyword evidence="2" id="KW-1185">Reference proteome</keyword>
<name>A0ACC1Y458_MELAZ</name>
<protein>
    <submittedName>
        <fullName evidence="1">Mediator of RNA polymerase II transcription subunit 6</fullName>
    </submittedName>
</protein>
<sequence length="250" mass="27920">MATAPPGANFEGAPPAAPSPPGTDMTGMCFRDQLWLNTYPLDRNMIFDYFALSPFYDWTCNNEQLRMRSIHPLDISQLSKMTGIEYMLSEVMEPHLFVIRKQKRDSPEKVTPMLTYYVLDGSIYQAPQLCNVFAARIGRALYYIQKAFTTAASKLEKIGYVDAENEGATVDSKPVKETIDLKEVKRVDLILASLQRKLPPAPPPPPFPEGYTPPQTVEAEKGPEAQQAGEAQPPPIDPIIDQGPAKRMKF</sequence>
<dbReference type="EMBL" id="CM051398">
    <property type="protein sequence ID" value="KAJ4717968.1"/>
    <property type="molecule type" value="Genomic_DNA"/>
</dbReference>
<accession>A0ACC1Y458</accession>
<gene>
    <name evidence="1" type="ORF">OWV82_009712</name>
</gene>
<organism evidence="1 2">
    <name type="scientific">Melia azedarach</name>
    <name type="common">Chinaberry tree</name>
    <dbReference type="NCBI Taxonomy" id="155640"/>
    <lineage>
        <taxon>Eukaryota</taxon>
        <taxon>Viridiplantae</taxon>
        <taxon>Streptophyta</taxon>
        <taxon>Embryophyta</taxon>
        <taxon>Tracheophyta</taxon>
        <taxon>Spermatophyta</taxon>
        <taxon>Magnoliopsida</taxon>
        <taxon>eudicotyledons</taxon>
        <taxon>Gunneridae</taxon>
        <taxon>Pentapetalae</taxon>
        <taxon>rosids</taxon>
        <taxon>malvids</taxon>
        <taxon>Sapindales</taxon>
        <taxon>Meliaceae</taxon>
        <taxon>Melia</taxon>
    </lineage>
</organism>
<reference evidence="1 2" key="1">
    <citation type="journal article" date="2023" name="Science">
        <title>Complex scaffold remodeling in plant triterpene biosynthesis.</title>
        <authorList>
            <person name="De La Pena R."/>
            <person name="Hodgson H."/>
            <person name="Liu J.C."/>
            <person name="Stephenson M.J."/>
            <person name="Martin A.C."/>
            <person name="Owen C."/>
            <person name="Harkess A."/>
            <person name="Leebens-Mack J."/>
            <person name="Jimenez L.E."/>
            <person name="Osbourn A."/>
            <person name="Sattely E.S."/>
        </authorList>
    </citation>
    <scope>NUCLEOTIDE SEQUENCE [LARGE SCALE GENOMIC DNA]</scope>
    <source>
        <strain evidence="2">cv. JPN11</strain>
        <tissue evidence="1">Leaf</tissue>
    </source>
</reference>